<evidence type="ECO:0000313" key="1">
    <source>
        <dbReference type="EMBL" id="KAH0541009.1"/>
    </source>
</evidence>
<proteinExistence type="predicted"/>
<reference evidence="1 2" key="1">
    <citation type="journal article" date="2021" name="J. Hered.">
        <title>A chromosome-level genome assembly of the parasitoid wasp, Cotesia glomerata (Hymenoptera: Braconidae).</title>
        <authorList>
            <person name="Pinto B.J."/>
            <person name="Weis J.J."/>
            <person name="Gamble T."/>
            <person name="Ode P.J."/>
            <person name="Paul R."/>
            <person name="Zaspel J.M."/>
        </authorList>
    </citation>
    <scope>NUCLEOTIDE SEQUENCE [LARGE SCALE GENOMIC DNA]</scope>
    <source>
        <strain evidence="1">CgM1</strain>
    </source>
</reference>
<keyword evidence="2" id="KW-1185">Reference proteome</keyword>
<organism evidence="1 2">
    <name type="scientific">Cotesia glomerata</name>
    <name type="common">Lepidopteran parasitic wasp</name>
    <name type="synonym">Apanteles glomeratus</name>
    <dbReference type="NCBI Taxonomy" id="32391"/>
    <lineage>
        <taxon>Eukaryota</taxon>
        <taxon>Metazoa</taxon>
        <taxon>Ecdysozoa</taxon>
        <taxon>Arthropoda</taxon>
        <taxon>Hexapoda</taxon>
        <taxon>Insecta</taxon>
        <taxon>Pterygota</taxon>
        <taxon>Neoptera</taxon>
        <taxon>Endopterygota</taxon>
        <taxon>Hymenoptera</taxon>
        <taxon>Apocrita</taxon>
        <taxon>Ichneumonoidea</taxon>
        <taxon>Braconidae</taxon>
        <taxon>Microgastrinae</taxon>
        <taxon>Cotesia</taxon>
    </lineage>
</organism>
<comment type="caution">
    <text evidence="1">The sequence shown here is derived from an EMBL/GenBank/DDBJ whole genome shotgun (WGS) entry which is preliminary data.</text>
</comment>
<evidence type="ECO:0000313" key="2">
    <source>
        <dbReference type="Proteomes" id="UP000826195"/>
    </source>
</evidence>
<accession>A0AAV7I513</accession>
<sequence length="190" mass="20941">MLCHVVLDGLGSLLRIPYRSFLSGLLVQGNFRVAVLQQSKDKHSLRHKVYSLPLPRPTIVQKYAIYIESASGLRERAFAVGSCSFYCQKEASSFNHQLHRRTRDRKSISIRSRGVDVNKTDASALLTSAIDVARAASLASAKRALGKMVSFVALSGFIANEATDPGVNLGLVDFTSLQRVLVWLPELRVL</sequence>
<dbReference type="AlphaFoldDB" id="A0AAV7I513"/>
<protein>
    <submittedName>
        <fullName evidence="1">Uncharacterized protein</fullName>
    </submittedName>
</protein>
<name>A0AAV7I513_COTGL</name>
<dbReference type="EMBL" id="JAHXZJ010002609">
    <property type="protein sequence ID" value="KAH0541009.1"/>
    <property type="molecule type" value="Genomic_DNA"/>
</dbReference>
<dbReference type="Proteomes" id="UP000826195">
    <property type="component" value="Unassembled WGS sequence"/>
</dbReference>
<gene>
    <name evidence="1" type="ORF">KQX54_020782</name>
</gene>